<dbReference type="Proteomes" id="UP000252519">
    <property type="component" value="Unassembled WGS sequence"/>
</dbReference>
<dbReference type="EMBL" id="JOJR01000008">
    <property type="protein sequence ID" value="RCN52196.1"/>
    <property type="molecule type" value="Genomic_DNA"/>
</dbReference>
<evidence type="ECO:0000313" key="4">
    <source>
        <dbReference type="Proteomes" id="UP000252519"/>
    </source>
</evidence>
<keyword evidence="4" id="KW-1185">Reference proteome</keyword>
<keyword evidence="1" id="KW-0732">Signal</keyword>
<dbReference type="AlphaFoldDB" id="A0A368H6H3"/>
<dbReference type="STRING" id="29170.A0A368H6H3"/>
<evidence type="ECO:0000259" key="2">
    <source>
        <dbReference type="Pfam" id="PF05057"/>
    </source>
</evidence>
<dbReference type="SUPFAM" id="SSF53474">
    <property type="entry name" value="alpha/beta-Hydrolases"/>
    <property type="match status" value="1"/>
</dbReference>
<accession>A0A368H6H3</accession>
<name>A0A368H6H3_ANCCA</name>
<feature type="signal peptide" evidence="1">
    <location>
        <begin position="1"/>
        <end position="19"/>
    </location>
</feature>
<dbReference type="InterPro" id="IPR044294">
    <property type="entry name" value="Lipase-like"/>
</dbReference>
<dbReference type="Pfam" id="PF05057">
    <property type="entry name" value="DUF676"/>
    <property type="match status" value="1"/>
</dbReference>
<organism evidence="3 4">
    <name type="scientific">Ancylostoma caninum</name>
    <name type="common">Dog hookworm</name>
    <dbReference type="NCBI Taxonomy" id="29170"/>
    <lineage>
        <taxon>Eukaryota</taxon>
        <taxon>Metazoa</taxon>
        <taxon>Ecdysozoa</taxon>
        <taxon>Nematoda</taxon>
        <taxon>Chromadorea</taxon>
        <taxon>Rhabditida</taxon>
        <taxon>Rhabditina</taxon>
        <taxon>Rhabditomorpha</taxon>
        <taxon>Strongyloidea</taxon>
        <taxon>Ancylostomatidae</taxon>
        <taxon>Ancylostomatinae</taxon>
        <taxon>Ancylostoma</taxon>
    </lineage>
</organism>
<dbReference type="InterPro" id="IPR029058">
    <property type="entry name" value="AB_hydrolase_fold"/>
</dbReference>
<feature type="domain" description="DUF676" evidence="2">
    <location>
        <begin position="579"/>
        <end position="763"/>
    </location>
</feature>
<dbReference type="Gene3D" id="3.40.50.1820">
    <property type="entry name" value="alpha/beta hydrolase"/>
    <property type="match status" value="1"/>
</dbReference>
<dbReference type="InterPro" id="IPR007751">
    <property type="entry name" value="DUF676_lipase-like"/>
</dbReference>
<feature type="chain" id="PRO_5016810214" evidence="1">
    <location>
        <begin position="20"/>
        <end position="850"/>
    </location>
</feature>
<evidence type="ECO:0000313" key="3">
    <source>
        <dbReference type="EMBL" id="RCN52196.1"/>
    </source>
</evidence>
<evidence type="ECO:0000256" key="1">
    <source>
        <dbReference type="SAM" id="SignalP"/>
    </source>
</evidence>
<dbReference type="PANTHER" id="PTHR12482:SF5">
    <property type="entry name" value="DUF676 DOMAIN-CONTAINING PROTEIN"/>
    <property type="match status" value="1"/>
</dbReference>
<reference evidence="3 4" key="1">
    <citation type="submission" date="2014-10" db="EMBL/GenBank/DDBJ databases">
        <title>Draft genome of the hookworm Ancylostoma caninum.</title>
        <authorList>
            <person name="Mitreva M."/>
        </authorList>
    </citation>
    <scope>NUCLEOTIDE SEQUENCE [LARGE SCALE GENOMIC DNA]</scope>
    <source>
        <strain evidence="3 4">Baltimore</strain>
    </source>
</reference>
<protein>
    <submittedName>
        <fullName evidence="3">Putative serine esterase DUF676</fullName>
    </submittedName>
</protein>
<dbReference type="OrthoDB" id="273452at2759"/>
<gene>
    <name evidence="3" type="ORF">ANCCAN_01628</name>
</gene>
<proteinExistence type="predicted"/>
<sequence length="850" mass="96032">MVFCSGELIILCVALACLGRHIQFGDVVFQKHLNYGTRPCCVVCAALGCLDDVIDGTSNANLNSISRHIHIRRLAQEFHLPSLLVMRVELHPVFNVHINLEDLRNVDLSTRGYYQVRLTPRPSPSFTSVDIQCADTGRTNEQEFILPPSTTGGIGISRSVELTYIDETLPLGDSFLVALRLDAHADLELSYSLVLDVELWSMDRHRPPNFSFFELDSRRTVEIALRPAQLTAASRHIFFEHSAYALLKMTVFASLVSVLPRRKRQPPDPTVDMKSKQVHFTTGSTLLQSISSIERFAIKNMKKMVTSIHIDACDVGTEMKSLKCRLEATPNPWVELEDISVSLSSRLSLLYNQLVRLCTGSSAISSMLLQNYLKFREKMLAEAFFFVENPPSELSKYTSTDKIFSLLSKSKYLEKLPRFPIFCPEMDSSISNWCLVVEERFLTELKVENFHTRNCSLDQKVGPSSIGPMGDSLPLLRGDPPRFYSRFAWFRRKSVNGSVTPKYAEQTDTCRSPQSCPEDHPMPTFPPEEDFSAIVDFVMEREQLKLALQEQRLFDGFLYSEQAVSRLSAVEKPSIPPITHLVVFVHGLEGTCDDLSSYRNIFRITAGEIPGFYYLLSASNHFKTWSDIDEMAGNLLSEVQSYISRYSEPPMRVSFVAHSLGGVIVRAAVCRDEAEWLRPRLHCLLTINSPHLGLAYVGKGVNLGIQFMQWWKQSRSMEQLSMKDEVAFYDSFLFRLSQKKTFGLFRRVLLIGTPADMFVPCHSALLAPCKTALKDPSALGSTYRDMLSNVHDDITTSDRTTVAIRYSTWHSISSPKASRFTGRAAHIAAVEDDIFIEKLFAISALKYFIE</sequence>
<dbReference type="PANTHER" id="PTHR12482">
    <property type="entry name" value="LIPASE ROG1-RELATED-RELATED"/>
    <property type="match status" value="1"/>
</dbReference>
<comment type="caution">
    <text evidence="3">The sequence shown here is derived from an EMBL/GenBank/DDBJ whole genome shotgun (WGS) entry which is preliminary data.</text>
</comment>